<proteinExistence type="predicted"/>
<sequence>MGQEPRDGPGRLPGLSALASPSYADAPPATGSARRASPENFFHNPTGSTDSWTPPVGGLFIIQVRAQDASGRWGYWGQIEFKVA</sequence>
<reference evidence="3" key="1">
    <citation type="journal article" date="2019" name="Int. J. Syst. Evol. Microbiol.">
        <title>The Global Catalogue of Microorganisms (GCM) 10K type strain sequencing project: providing services to taxonomists for standard genome sequencing and annotation.</title>
        <authorList>
            <consortium name="The Broad Institute Genomics Platform"/>
            <consortium name="The Broad Institute Genome Sequencing Center for Infectious Disease"/>
            <person name="Wu L."/>
            <person name="Ma J."/>
        </authorList>
    </citation>
    <scope>NUCLEOTIDE SEQUENCE [LARGE SCALE GENOMIC DNA]</scope>
    <source>
        <strain evidence="3">CGMCC 4.7237</strain>
    </source>
</reference>
<accession>A0ABV8HMK5</accession>
<gene>
    <name evidence="2" type="ORF">ACFO3J_17275</name>
</gene>
<evidence type="ECO:0000313" key="3">
    <source>
        <dbReference type="Proteomes" id="UP001595765"/>
    </source>
</evidence>
<feature type="region of interest" description="Disordered" evidence="1">
    <location>
        <begin position="1"/>
        <end position="49"/>
    </location>
</feature>
<dbReference type="RefSeq" id="WP_386430325.1">
    <property type="nucleotide sequence ID" value="NZ_JBHSBB010000012.1"/>
</dbReference>
<keyword evidence="3" id="KW-1185">Reference proteome</keyword>
<protein>
    <submittedName>
        <fullName evidence="2">Uncharacterized protein</fullName>
    </submittedName>
</protein>
<name>A0ABV8HMK5_9ACTN</name>
<dbReference type="EMBL" id="JBHSBB010000012">
    <property type="protein sequence ID" value="MFC4033228.1"/>
    <property type="molecule type" value="Genomic_DNA"/>
</dbReference>
<organism evidence="2 3">
    <name type="scientific">Streptomyces polygonati</name>
    <dbReference type="NCBI Taxonomy" id="1617087"/>
    <lineage>
        <taxon>Bacteria</taxon>
        <taxon>Bacillati</taxon>
        <taxon>Actinomycetota</taxon>
        <taxon>Actinomycetes</taxon>
        <taxon>Kitasatosporales</taxon>
        <taxon>Streptomycetaceae</taxon>
        <taxon>Streptomyces</taxon>
    </lineage>
</organism>
<evidence type="ECO:0000313" key="2">
    <source>
        <dbReference type="EMBL" id="MFC4033228.1"/>
    </source>
</evidence>
<dbReference type="Proteomes" id="UP001595765">
    <property type="component" value="Unassembled WGS sequence"/>
</dbReference>
<evidence type="ECO:0000256" key="1">
    <source>
        <dbReference type="SAM" id="MobiDB-lite"/>
    </source>
</evidence>
<comment type="caution">
    <text evidence="2">The sequence shown here is derived from an EMBL/GenBank/DDBJ whole genome shotgun (WGS) entry which is preliminary data.</text>
</comment>